<dbReference type="EMBL" id="CM000130">
    <property type="protein sequence ID" value="EEC79227.1"/>
    <property type="molecule type" value="Genomic_DNA"/>
</dbReference>
<dbReference type="AlphaFoldDB" id="B8AYA0"/>
<gene>
    <name evidence="2" type="ORF">OsI_19966</name>
</gene>
<evidence type="ECO:0000313" key="2">
    <source>
        <dbReference type="EMBL" id="EEC79227.1"/>
    </source>
</evidence>
<reference evidence="2 3" key="1">
    <citation type="journal article" date="2005" name="PLoS Biol.">
        <title>The genomes of Oryza sativa: a history of duplications.</title>
        <authorList>
            <person name="Yu J."/>
            <person name="Wang J."/>
            <person name="Lin W."/>
            <person name="Li S."/>
            <person name="Li H."/>
            <person name="Zhou J."/>
            <person name="Ni P."/>
            <person name="Dong W."/>
            <person name="Hu S."/>
            <person name="Zeng C."/>
            <person name="Zhang J."/>
            <person name="Zhang Y."/>
            <person name="Li R."/>
            <person name="Xu Z."/>
            <person name="Li S."/>
            <person name="Li X."/>
            <person name="Zheng H."/>
            <person name="Cong L."/>
            <person name="Lin L."/>
            <person name="Yin J."/>
            <person name="Geng J."/>
            <person name="Li G."/>
            <person name="Shi J."/>
            <person name="Liu J."/>
            <person name="Lv H."/>
            <person name="Li J."/>
            <person name="Wang J."/>
            <person name="Deng Y."/>
            <person name="Ran L."/>
            <person name="Shi X."/>
            <person name="Wang X."/>
            <person name="Wu Q."/>
            <person name="Li C."/>
            <person name="Ren X."/>
            <person name="Wang J."/>
            <person name="Wang X."/>
            <person name="Li D."/>
            <person name="Liu D."/>
            <person name="Zhang X."/>
            <person name="Ji Z."/>
            <person name="Zhao W."/>
            <person name="Sun Y."/>
            <person name="Zhang Z."/>
            <person name="Bao J."/>
            <person name="Han Y."/>
            <person name="Dong L."/>
            <person name="Ji J."/>
            <person name="Chen P."/>
            <person name="Wu S."/>
            <person name="Liu J."/>
            <person name="Xiao Y."/>
            <person name="Bu D."/>
            <person name="Tan J."/>
            <person name="Yang L."/>
            <person name="Ye C."/>
            <person name="Zhang J."/>
            <person name="Xu J."/>
            <person name="Zhou Y."/>
            <person name="Yu Y."/>
            <person name="Zhang B."/>
            <person name="Zhuang S."/>
            <person name="Wei H."/>
            <person name="Liu B."/>
            <person name="Lei M."/>
            <person name="Yu H."/>
            <person name="Li Y."/>
            <person name="Xu H."/>
            <person name="Wei S."/>
            <person name="He X."/>
            <person name="Fang L."/>
            <person name="Zhang Z."/>
            <person name="Zhang Y."/>
            <person name="Huang X."/>
            <person name="Su Z."/>
            <person name="Tong W."/>
            <person name="Li J."/>
            <person name="Tong Z."/>
            <person name="Li S."/>
            <person name="Ye J."/>
            <person name="Wang L."/>
            <person name="Fang L."/>
            <person name="Lei T."/>
            <person name="Chen C."/>
            <person name="Chen H."/>
            <person name="Xu Z."/>
            <person name="Li H."/>
            <person name="Huang H."/>
            <person name="Zhang F."/>
            <person name="Xu H."/>
            <person name="Li N."/>
            <person name="Zhao C."/>
            <person name="Li S."/>
            <person name="Dong L."/>
            <person name="Huang Y."/>
            <person name="Li L."/>
            <person name="Xi Y."/>
            <person name="Qi Q."/>
            <person name="Li W."/>
            <person name="Zhang B."/>
            <person name="Hu W."/>
            <person name="Zhang Y."/>
            <person name="Tian X."/>
            <person name="Jiao Y."/>
            <person name="Liang X."/>
            <person name="Jin J."/>
            <person name="Gao L."/>
            <person name="Zheng W."/>
            <person name="Hao B."/>
            <person name="Liu S."/>
            <person name="Wang W."/>
            <person name="Yuan L."/>
            <person name="Cao M."/>
            <person name="McDermott J."/>
            <person name="Samudrala R."/>
            <person name="Wang J."/>
            <person name="Wong G.K."/>
            <person name="Yang H."/>
        </authorList>
    </citation>
    <scope>NUCLEOTIDE SEQUENCE [LARGE SCALE GENOMIC DNA]</scope>
    <source>
        <strain evidence="3">cv. 93-11</strain>
    </source>
</reference>
<dbReference type="Gramene" id="BGIOSGA018052-TA">
    <property type="protein sequence ID" value="BGIOSGA018052-PA"/>
    <property type="gene ID" value="BGIOSGA018052"/>
</dbReference>
<dbReference type="InterPro" id="IPR012337">
    <property type="entry name" value="RNaseH-like_sf"/>
</dbReference>
<keyword evidence="3" id="KW-1185">Reference proteome</keyword>
<dbReference type="InterPro" id="IPR008906">
    <property type="entry name" value="HATC_C_dom"/>
</dbReference>
<sequence length="108" mass="12469">MWWATHGTSAQAVQSLAFKLLSQPVSSSCCQRNWRTYDSIRDIVRDKLRPKWADNLVFVHNNLRLLSRRSEEYHTDREARYWDVGDDNFKSLGGAGILESANLSLDEP</sequence>
<proteinExistence type="predicted"/>
<feature type="domain" description="HAT C-terminal dimerisation" evidence="1">
    <location>
        <begin position="2"/>
        <end position="63"/>
    </location>
</feature>
<dbReference type="STRING" id="39946.B8AYA0"/>
<dbReference type="OMA" id="DLICIHY"/>
<name>B8AYA0_ORYSI</name>
<evidence type="ECO:0000259" key="1">
    <source>
        <dbReference type="Pfam" id="PF05699"/>
    </source>
</evidence>
<dbReference type="Proteomes" id="UP000007015">
    <property type="component" value="Chromosome 5"/>
</dbReference>
<dbReference type="HOGENOM" id="CLU_169403_0_0_1"/>
<accession>B8AYA0</accession>
<evidence type="ECO:0000313" key="3">
    <source>
        <dbReference type="Proteomes" id="UP000007015"/>
    </source>
</evidence>
<protein>
    <recommendedName>
        <fullName evidence="1">HAT C-terminal dimerisation domain-containing protein</fullName>
    </recommendedName>
</protein>
<dbReference type="SUPFAM" id="SSF53098">
    <property type="entry name" value="Ribonuclease H-like"/>
    <property type="match status" value="1"/>
</dbReference>
<organism evidence="2 3">
    <name type="scientific">Oryza sativa subsp. indica</name>
    <name type="common">Rice</name>
    <dbReference type="NCBI Taxonomy" id="39946"/>
    <lineage>
        <taxon>Eukaryota</taxon>
        <taxon>Viridiplantae</taxon>
        <taxon>Streptophyta</taxon>
        <taxon>Embryophyta</taxon>
        <taxon>Tracheophyta</taxon>
        <taxon>Spermatophyta</taxon>
        <taxon>Magnoliopsida</taxon>
        <taxon>Liliopsida</taxon>
        <taxon>Poales</taxon>
        <taxon>Poaceae</taxon>
        <taxon>BOP clade</taxon>
        <taxon>Oryzoideae</taxon>
        <taxon>Oryzeae</taxon>
        <taxon>Oryzinae</taxon>
        <taxon>Oryza</taxon>
        <taxon>Oryza sativa</taxon>
    </lineage>
</organism>
<dbReference type="Pfam" id="PF05699">
    <property type="entry name" value="Dimer_Tnp_hAT"/>
    <property type="match status" value="1"/>
</dbReference>
<dbReference type="GO" id="GO:0046983">
    <property type="term" value="F:protein dimerization activity"/>
    <property type="evidence" value="ECO:0007669"/>
    <property type="project" value="InterPro"/>
</dbReference>